<sequence>MFTQLRIKNFKGWKDTGVIRMAPISLFFGANSSGKSSIGQFLMMLKQTVESPDRKAVFYPGGKNSAVQLGSYREMVFQRKTDNRITFEYQWTLSDLLKFRDPISRQLFSGNELSFEALVGLGDKNQHTLVLEHLGYQLFQGDANSLSVGMRRKSGDKSEYEVDDKNNVLVRKQGRAWPLGVPVRFYGFPDEVVAYHQNADFVQELNLAHEKLFRSVSYLGPLRTRPERLYSWTGIEPESVGYAGENTVAAILAARSRKISPGYKQRAKPFEEIIALGLEKMGLIEAFRINPISEQRQEYEVKVRAKGSRDFVDLPDVGFGVSQVLPVLVQCFYAPPGSIILMEQPEIHLHPSAQSALADVMIDAINAREDGADRNIQLIIETHSEHFLRRLQRRIAEDTVPQEKVAAYFANITKTPAILETLQLDRYGNIGNWPEDFFGDEMGDIAGQAKAAMKKRMGQSIADSEAAE</sequence>
<accession>A0A450XPD7</accession>
<evidence type="ECO:0000313" key="3">
    <source>
        <dbReference type="EMBL" id="VFK26942.1"/>
    </source>
</evidence>
<dbReference type="InterPro" id="IPR022532">
    <property type="entry name" value="DUF3696"/>
</dbReference>
<evidence type="ECO:0000313" key="4">
    <source>
        <dbReference type="EMBL" id="VFK31193.1"/>
    </source>
</evidence>
<dbReference type="InterPro" id="IPR003959">
    <property type="entry name" value="ATPase_AAA_core"/>
</dbReference>
<reference evidence="4" key="1">
    <citation type="submission" date="2019-02" db="EMBL/GenBank/DDBJ databases">
        <authorList>
            <person name="Gruber-Vodicka R. H."/>
            <person name="Seah K. B. B."/>
        </authorList>
    </citation>
    <scope>NUCLEOTIDE SEQUENCE</scope>
    <source>
        <strain evidence="3">BECK_BZ197</strain>
        <strain evidence="5">BECK_BZ198</strain>
        <strain evidence="4">BECK_BZ199</strain>
    </source>
</reference>
<dbReference type="InterPro" id="IPR051396">
    <property type="entry name" value="Bact_Antivir_Def_Nuclease"/>
</dbReference>
<name>A0A450XPD7_9GAMM</name>
<organism evidence="4">
    <name type="scientific">Candidatus Kentrum sp. MB</name>
    <dbReference type="NCBI Taxonomy" id="2138164"/>
    <lineage>
        <taxon>Bacteria</taxon>
        <taxon>Pseudomonadati</taxon>
        <taxon>Pseudomonadota</taxon>
        <taxon>Gammaproteobacteria</taxon>
        <taxon>Candidatus Kentrum</taxon>
    </lineage>
</organism>
<protein>
    <recommendedName>
        <fullName evidence="6">DUF3696 domain-containing protein</fullName>
    </recommendedName>
</protein>
<dbReference type="EMBL" id="CAADGH010000021">
    <property type="protein sequence ID" value="VFK75385.1"/>
    <property type="molecule type" value="Genomic_DNA"/>
</dbReference>
<evidence type="ECO:0000313" key="5">
    <source>
        <dbReference type="EMBL" id="VFK75385.1"/>
    </source>
</evidence>
<dbReference type="EMBL" id="CAADFQ010000021">
    <property type="protein sequence ID" value="VFK31193.1"/>
    <property type="molecule type" value="Genomic_DNA"/>
</dbReference>
<dbReference type="InterPro" id="IPR014592">
    <property type="entry name" value="P-loop_UCP034888"/>
</dbReference>
<feature type="domain" description="DUF3696" evidence="1">
    <location>
        <begin position="401"/>
        <end position="446"/>
    </location>
</feature>
<dbReference type="GO" id="GO:0005524">
    <property type="term" value="F:ATP binding"/>
    <property type="evidence" value="ECO:0007669"/>
    <property type="project" value="InterPro"/>
</dbReference>
<dbReference type="Pfam" id="PF13304">
    <property type="entry name" value="AAA_21"/>
    <property type="match status" value="1"/>
</dbReference>
<evidence type="ECO:0000259" key="1">
    <source>
        <dbReference type="Pfam" id="PF12476"/>
    </source>
</evidence>
<dbReference type="InterPro" id="IPR027417">
    <property type="entry name" value="P-loop_NTPase"/>
</dbReference>
<dbReference type="AlphaFoldDB" id="A0A450XPD7"/>
<dbReference type="PANTHER" id="PTHR43581:SF2">
    <property type="entry name" value="EXCINUCLEASE ATPASE SUBUNIT"/>
    <property type="match status" value="1"/>
</dbReference>
<evidence type="ECO:0000259" key="2">
    <source>
        <dbReference type="Pfam" id="PF13304"/>
    </source>
</evidence>
<dbReference type="PANTHER" id="PTHR43581">
    <property type="entry name" value="ATP/GTP PHOSPHATASE"/>
    <property type="match status" value="1"/>
</dbReference>
<dbReference type="GO" id="GO:0016887">
    <property type="term" value="F:ATP hydrolysis activity"/>
    <property type="evidence" value="ECO:0007669"/>
    <property type="project" value="InterPro"/>
</dbReference>
<dbReference type="SUPFAM" id="SSF52540">
    <property type="entry name" value="P-loop containing nucleoside triphosphate hydrolases"/>
    <property type="match status" value="1"/>
</dbReference>
<gene>
    <name evidence="3" type="ORF">BECKMB1821G_GA0114241_102419</name>
    <name evidence="5" type="ORF">BECKMB1821H_GA0114242_102119</name>
    <name evidence="4" type="ORF">BECKMB1821I_GA0114274_102118</name>
</gene>
<evidence type="ECO:0008006" key="6">
    <source>
        <dbReference type="Google" id="ProtNLM"/>
    </source>
</evidence>
<proteinExistence type="predicted"/>
<dbReference type="PIRSF" id="PIRSF034888">
    <property type="entry name" value="P-loop_UCP034888"/>
    <property type="match status" value="1"/>
</dbReference>
<dbReference type="EMBL" id="CAADFO010000024">
    <property type="protein sequence ID" value="VFK26942.1"/>
    <property type="molecule type" value="Genomic_DNA"/>
</dbReference>
<feature type="domain" description="ATPase AAA-type core" evidence="2">
    <location>
        <begin position="302"/>
        <end position="388"/>
    </location>
</feature>
<dbReference type="Pfam" id="PF12476">
    <property type="entry name" value="DUF3696"/>
    <property type="match status" value="1"/>
</dbReference>